<evidence type="ECO:0000256" key="3">
    <source>
        <dbReference type="ARBA" id="ARBA00021330"/>
    </source>
</evidence>
<organism evidence="18 19">
    <name type="scientific">Carnegiea gigantea</name>
    <dbReference type="NCBI Taxonomy" id="171969"/>
    <lineage>
        <taxon>Eukaryota</taxon>
        <taxon>Viridiplantae</taxon>
        <taxon>Streptophyta</taxon>
        <taxon>Embryophyta</taxon>
        <taxon>Tracheophyta</taxon>
        <taxon>Spermatophyta</taxon>
        <taxon>Magnoliopsida</taxon>
        <taxon>eudicotyledons</taxon>
        <taxon>Gunneridae</taxon>
        <taxon>Pentapetalae</taxon>
        <taxon>Caryophyllales</taxon>
        <taxon>Cactineae</taxon>
        <taxon>Cactaceae</taxon>
        <taxon>Cactoideae</taxon>
        <taxon>Echinocereeae</taxon>
        <taxon>Carnegiea</taxon>
    </lineage>
</organism>
<dbReference type="GO" id="GO:0030422">
    <property type="term" value="P:siRNA processing"/>
    <property type="evidence" value="ECO:0007669"/>
    <property type="project" value="TreeGrafter"/>
</dbReference>
<dbReference type="InterPro" id="IPR046357">
    <property type="entry name" value="PPIase_dom_sf"/>
</dbReference>
<protein>
    <recommendedName>
        <fullName evidence="3">Small RNA 2'-O-methyltransferase</fullName>
        <ecNumber evidence="12">2.1.1.386</ecNumber>
    </recommendedName>
    <alternativeName>
        <fullName evidence="11">Rotamase</fullName>
    </alternativeName>
</protein>
<dbReference type="InterPro" id="IPR029063">
    <property type="entry name" value="SAM-dependent_MTases_sf"/>
</dbReference>
<evidence type="ECO:0000256" key="7">
    <source>
        <dbReference type="ARBA" id="ARBA00022723"/>
    </source>
</evidence>
<evidence type="ECO:0000256" key="8">
    <source>
        <dbReference type="ARBA" id="ARBA00022842"/>
    </source>
</evidence>
<comment type="catalytic activity">
    <reaction evidence="13">
        <text>small RNA 3'-end nucleotide + S-adenosyl-L-methionine = small RNA 3'-end 2'-O-methylnucleotide + S-adenosyl-L-homocysteine + H(+)</text>
        <dbReference type="Rhea" id="RHEA:37887"/>
        <dbReference type="Rhea" id="RHEA-COMP:10415"/>
        <dbReference type="Rhea" id="RHEA-COMP:10416"/>
        <dbReference type="ChEBI" id="CHEBI:15378"/>
        <dbReference type="ChEBI" id="CHEBI:57856"/>
        <dbReference type="ChEBI" id="CHEBI:59789"/>
        <dbReference type="ChEBI" id="CHEBI:74896"/>
        <dbReference type="ChEBI" id="CHEBI:74898"/>
        <dbReference type="EC" id="2.1.1.386"/>
    </reaction>
</comment>
<evidence type="ECO:0000256" key="9">
    <source>
        <dbReference type="ARBA" id="ARBA00022884"/>
    </source>
</evidence>
<dbReference type="Pfam" id="PF18441">
    <property type="entry name" value="Hen1_Lam_C"/>
    <property type="match status" value="1"/>
</dbReference>
<evidence type="ECO:0000256" key="13">
    <source>
        <dbReference type="ARBA" id="ARBA00048418"/>
    </source>
</evidence>
<dbReference type="Pfam" id="PF24995">
    <property type="entry name" value="DSRM_2"/>
    <property type="match status" value="1"/>
</dbReference>
<dbReference type="InterPro" id="IPR026610">
    <property type="entry name" value="Hen1"/>
</dbReference>
<evidence type="ECO:0000256" key="10">
    <source>
        <dbReference type="ARBA" id="ARBA00023158"/>
    </source>
</evidence>
<comment type="caution">
    <text evidence="18">The sequence shown here is derived from an EMBL/GenBank/DDBJ whole genome shotgun (WGS) entry which is preliminary data.</text>
</comment>
<evidence type="ECO:0000259" key="15">
    <source>
        <dbReference type="Pfam" id="PF17842"/>
    </source>
</evidence>
<dbReference type="GO" id="GO:0046872">
    <property type="term" value="F:metal ion binding"/>
    <property type="evidence" value="ECO:0007669"/>
    <property type="project" value="UniProtKB-KW"/>
</dbReference>
<dbReference type="Pfam" id="PF00254">
    <property type="entry name" value="FKBP_C"/>
    <property type="match status" value="1"/>
</dbReference>
<evidence type="ECO:0000256" key="1">
    <source>
        <dbReference type="ARBA" id="ARBA00001946"/>
    </source>
</evidence>
<keyword evidence="10" id="KW-0943">RNA-mediated gene silencing</keyword>
<evidence type="ECO:0000256" key="6">
    <source>
        <dbReference type="ARBA" id="ARBA00022691"/>
    </source>
</evidence>
<dbReference type="GO" id="GO:0005737">
    <property type="term" value="C:cytoplasm"/>
    <property type="evidence" value="ECO:0007669"/>
    <property type="project" value="TreeGrafter"/>
</dbReference>
<gene>
    <name evidence="18" type="ORF">Cgig2_030665</name>
</gene>
<sequence>MENVKSSSSSSVAVGPVKKPMLTPKAIIHQKFGDKACYSIEEVQEVPQNWCPGLAIAQKGPCLFICRLQLPEFSVVSSPCKRKKEAEQSAAELALHKLGIDPKKSTSTVSDPGDELVSRLSYMFSNEVGTSCLHFLSSLHPLSGHLKAVFLRVGELNGSVPVSALVACDTKLGNLCKLIDSTAVGNPFLSILTVMRAASRLSELIAVSEEELWIRRREPYPYDLVESLIDQQTPMTSEACIEAVYIPFSLNEDVRSVSLNLGPKGYYLDVIAQKLGVVDASKVLISRTIGKANSEMRLYISALEANNLNPVSEFRAGEKLSCYDCSFNLHASYLLGQQIHIMICITIGLEYSGGQRTMLVGKTPDGLYKLSREAILMADLPTSFSTKANWKGSLPRDLLCGICRQHQLSEPVFNVVSDSSDSDHVSSESCRKLASDGSNTGVMSENGSACAMNAQNIAAMETFRCEIRLFSKKQDLIIECYPKQSFRKQGDAVQYASLSVLSWLNMFFKQPDVPLEMLSLTAHDDIKCHPTSFLKEFYLLELMHNVQQPGGSQGSQKLDPNHVDARDNMIGLGNKHLSISGPESGSSPSNGSFVSITYSVNLTCEGKDIPLLLESSDEFEFEIGTGAVIPCIEAALLQMTAGQSVCIFMGLSSRDLIMAAAVDSEEAVACLSSKSCCLEYCISLLRVMEPLEDRMEQALFSPPLSKQRVEYALKYIKEFSATSLIDFGCGSGSLLESLVGSPSSLEKIVGIDISQKGLIRAAKILHSKLEKLDAMVPRSRIQSVILYEGSITGFDPRLHGYDIGTCLEVIEHMQEEQACLFGDAALGLFRPWVLIVSTPNYEYNVILQKSNISSLEDDPDEKSQPEICKFRNHDHKFEWTRVQFNHWAIDLASKHNYSVEFGGVGGIADVEPGFASQIALFRRNEHNPVKDCGECMGPDLHYRTLWEWNAMSMSS</sequence>
<dbReference type="FunFam" id="3.40.50.150:FF:000215">
    <property type="entry name" value="Hua enhancer1"/>
    <property type="match status" value="1"/>
</dbReference>
<dbReference type="GO" id="GO:0003723">
    <property type="term" value="F:RNA binding"/>
    <property type="evidence" value="ECO:0007669"/>
    <property type="project" value="UniProtKB-KW"/>
</dbReference>
<evidence type="ECO:0000259" key="17">
    <source>
        <dbReference type="Pfam" id="PF24995"/>
    </source>
</evidence>
<evidence type="ECO:0000256" key="5">
    <source>
        <dbReference type="ARBA" id="ARBA00022679"/>
    </source>
</evidence>
<keyword evidence="8" id="KW-0460">Magnesium</keyword>
<keyword evidence="9" id="KW-0694">RNA-binding</keyword>
<feature type="domain" description="dsRNA binding" evidence="17">
    <location>
        <begin position="29"/>
        <end position="99"/>
    </location>
</feature>
<dbReference type="InterPro" id="IPR056755">
    <property type="entry name" value="DSRM_2"/>
</dbReference>
<evidence type="ECO:0000259" key="14">
    <source>
        <dbReference type="Pfam" id="PF00254"/>
    </source>
</evidence>
<feature type="domain" description="Small RNA 2'-O-methyltransferase Hen1 La-motif C-terminal" evidence="16">
    <location>
        <begin position="240"/>
        <end position="340"/>
    </location>
</feature>
<dbReference type="Proteomes" id="UP001153076">
    <property type="component" value="Unassembled WGS sequence"/>
</dbReference>
<dbReference type="Gene3D" id="3.30.160.20">
    <property type="match status" value="1"/>
</dbReference>
<evidence type="ECO:0000256" key="2">
    <source>
        <dbReference type="ARBA" id="ARBA00009026"/>
    </source>
</evidence>
<dbReference type="GO" id="GO:0003755">
    <property type="term" value="F:peptidyl-prolyl cis-trans isomerase activity"/>
    <property type="evidence" value="ECO:0007669"/>
    <property type="project" value="InterPro"/>
</dbReference>
<dbReference type="InterPro" id="IPR040870">
    <property type="entry name" value="HEN1_dsRBD2"/>
</dbReference>
<keyword evidence="7" id="KW-0479">Metal-binding</keyword>
<feature type="domain" description="HEN1 double-stranded RNA binding" evidence="15">
    <location>
        <begin position="364"/>
        <end position="508"/>
    </location>
</feature>
<dbReference type="Pfam" id="PF21224">
    <property type="entry name" value="Hen1_LCD"/>
    <property type="match status" value="1"/>
</dbReference>
<dbReference type="GO" id="GO:0001510">
    <property type="term" value="P:RNA methylation"/>
    <property type="evidence" value="ECO:0007669"/>
    <property type="project" value="InterPro"/>
</dbReference>
<proteinExistence type="inferred from homology"/>
<comment type="similarity">
    <text evidence="2">Belongs to the methyltransferase superfamily. HEN1 family.</text>
</comment>
<comment type="cofactor">
    <cofactor evidence="1">
        <name>Mg(2+)</name>
        <dbReference type="ChEBI" id="CHEBI:18420"/>
    </cofactor>
</comment>
<evidence type="ECO:0000256" key="4">
    <source>
        <dbReference type="ARBA" id="ARBA00022603"/>
    </source>
</evidence>
<dbReference type="SUPFAM" id="SSF54768">
    <property type="entry name" value="dsRNA-binding domain-like"/>
    <property type="match status" value="1"/>
</dbReference>
<dbReference type="InterPro" id="IPR001179">
    <property type="entry name" value="PPIase_FKBP_dom"/>
</dbReference>
<evidence type="ECO:0000256" key="11">
    <source>
        <dbReference type="ARBA" id="ARBA00029569"/>
    </source>
</evidence>
<evidence type="ECO:0000256" key="12">
    <source>
        <dbReference type="ARBA" id="ARBA00035025"/>
    </source>
</evidence>
<dbReference type="CDD" id="cd00048">
    <property type="entry name" value="DSRM_SF"/>
    <property type="match status" value="1"/>
</dbReference>
<dbReference type="InterPro" id="IPR040813">
    <property type="entry name" value="Hen1_Lam_C"/>
</dbReference>
<dbReference type="Gene3D" id="3.40.50.150">
    <property type="entry name" value="Vaccinia Virus protein VP39"/>
    <property type="match status" value="1"/>
</dbReference>
<dbReference type="SUPFAM" id="SSF54534">
    <property type="entry name" value="FKBP-like"/>
    <property type="match status" value="1"/>
</dbReference>
<keyword evidence="19" id="KW-1185">Reference proteome</keyword>
<evidence type="ECO:0000313" key="18">
    <source>
        <dbReference type="EMBL" id="KAJ8430266.1"/>
    </source>
</evidence>
<keyword evidence="6" id="KW-0949">S-adenosyl-L-methionine</keyword>
<dbReference type="Gene3D" id="3.10.50.40">
    <property type="match status" value="1"/>
</dbReference>
<evidence type="ECO:0000313" key="19">
    <source>
        <dbReference type="Proteomes" id="UP001153076"/>
    </source>
</evidence>
<dbReference type="EC" id="2.1.1.386" evidence="12"/>
<keyword evidence="4" id="KW-0489">Methyltransferase</keyword>
<dbReference type="SUPFAM" id="SSF53335">
    <property type="entry name" value="S-adenosyl-L-methionine-dependent methyltransferases"/>
    <property type="match status" value="1"/>
</dbReference>
<dbReference type="GO" id="GO:0090486">
    <property type="term" value="F:small RNA 2'-O-methyltransferase activity"/>
    <property type="evidence" value="ECO:0007669"/>
    <property type="project" value="UniProtKB-EC"/>
</dbReference>
<reference evidence="18" key="1">
    <citation type="submission" date="2022-04" db="EMBL/GenBank/DDBJ databases">
        <title>Carnegiea gigantea Genome sequencing and assembly v2.</title>
        <authorList>
            <person name="Copetti D."/>
            <person name="Sanderson M.J."/>
            <person name="Burquez A."/>
            <person name="Wojciechowski M.F."/>
        </authorList>
    </citation>
    <scope>NUCLEOTIDE SEQUENCE</scope>
    <source>
        <strain evidence="18">SGP5-SGP5p</strain>
        <tissue evidence="18">Aerial part</tissue>
    </source>
</reference>
<keyword evidence="5" id="KW-0808">Transferase</keyword>
<dbReference type="AlphaFoldDB" id="A0A9Q1JSQ3"/>
<dbReference type="OrthoDB" id="2154311at2759"/>
<evidence type="ECO:0000259" key="16">
    <source>
        <dbReference type="Pfam" id="PF18441"/>
    </source>
</evidence>
<name>A0A9Q1JSQ3_9CARY</name>
<accession>A0A9Q1JSQ3</accession>
<dbReference type="PANTHER" id="PTHR21404">
    <property type="entry name" value="HEN1"/>
    <property type="match status" value="1"/>
</dbReference>
<dbReference type="EMBL" id="JAKOGI010000812">
    <property type="protein sequence ID" value="KAJ8430266.1"/>
    <property type="molecule type" value="Genomic_DNA"/>
</dbReference>
<dbReference type="Pfam" id="PF17842">
    <property type="entry name" value="dsRBD2"/>
    <property type="match status" value="1"/>
</dbReference>
<dbReference type="PANTHER" id="PTHR21404:SF3">
    <property type="entry name" value="SMALL RNA 2'-O-METHYLTRANSFERASE"/>
    <property type="match status" value="1"/>
</dbReference>
<feature type="domain" description="PPIase FKBP-type" evidence="14">
    <location>
        <begin position="587"/>
        <end position="645"/>
    </location>
</feature>
<dbReference type="GO" id="GO:0005634">
    <property type="term" value="C:nucleus"/>
    <property type="evidence" value="ECO:0007669"/>
    <property type="project" value="TreeGrafter"/>
</dbReference>